<dbReference type="PANTHER" id="PTHR34580:SF9">
    <property type="entry name" value="SLL5097 PROTEIN"/>
    <property type="match status" value="1"/>
</dbReference>
<gene>
    <name evidence="2" type="ORF">EOJ36_08650</name>
</gene>
<accession>A0A437PS23</accession>
<dbReference type="RefSeq" id="WP_127804375.1">
    <property type="nucleotide sequence ID" value="NZ_SACY01000003.1"/>
</dbReference>
<organism evidence="2 3">
    <name type="scientific">Sandaracinomonas limnophila</name>
    <dbReference type="NCBI Taxonomy" id="1862386"/>
    <lineage>
        <taxon>Bacteria</taxon>
        <taxon>Pseudomonadati</taxon>
        <taxon>Bacteroidota</taxon>
        <taxon>Cytophagia</taxon>
        <taxon>Cytophagales</taxon>
        <taxon>Flectobacillaceae</taxon>
        <taxon>Sandaracinomonas</taxon>
    </lineage>
</organism>
<dbReference type="EMBL" id="SACY01000003">
    <property type="protein sequence ID" value="RVU25064.1"/>
    <property type="molecule type" value="Genomic_DNA"/>
</dbReference>
<protein>
    <submittedName>
        <fullName evidence="2">WYL domain-containing protein</fullName>
    </submittedName>
</protein>
<feature type="domain" description="WCX" evidence="1">
    <location>
        <begin position="270"/>
        <end position="348"/>
    </location>
</feature>
<dbReference type="Pfam" id="PF25583">
    <property type="entry name" value="WCX"/>
    <property type="match status" value="1"/>
</dbReference>
<evidence type="ECO:0000313" key="3">
    <source>
        <dbReference type="Proteomes" id="UP000282832"/>
    </source>
</evidence>
<evidence type="ECO:0000259" key="1">
    <source>
        <dbReference type="Pfam" id="PF25583"/>
    </source>
</evidence>
<sequence>MNSIEILKRLKDFDEMISNPSIRFSHKYVLNHRSEYADIGIATFNRDIKKLKDLVNQRYGELAELYDDNLLKNDRKSASYYYALPNIRAFDDLNTSDSQKLIELLNTVIQLFPENEALIQKITAKINVNYPNKENKKIHWDPLQLIFEGKRSGSHYLKELLDYILQKKPIKISYGLKEYRILPVLIKEYHNGWYASWYVLAKELETNSHLTTSVSTKGLRCFAVEKIVKISQIKEQINLDIKPDFNPGLYFKNILGIWRKNIENLPHDPPTIEVKFKVKKDSWIKNYLTSHPIHFSQVLVNQEDGSQIGHICIEDTEDLTNLFIKYADQFTVLEPLNLREKIKNSIRKSLEEYK</sequence>
<dbReference type="AlphaFoldDB" id="A0A437PS23"/>
<dbReference type="InterPro" id="IPR051534">
    <property type="entry name" value="CBASS_pafABC_assoc_protein"/>
</dbReference>
<comment type="caution">
    <text evidence="2">The sequence shown here is derived from an EMBL/GenBank/DDBJ whole genome shotgun (WGS) entry which is preliminary data.</text>
</comment>
<dbReference type="Proteomes" id="UP000282832">
    <property type="component" value="Unassembled WGS sequence"/>
</dbReference>
<dbReference type="PROSITE" id="PS52050">
    <property type="entry name" value="WYL"/>
    <property type="match status" value="1"/>
</dbReference>
<proteinExistence type="predicted"/>
<dbReference type="OrthoDB" id="43316at2"/>
<dbReference type="PANTHER" id="PTHR34580">
    <property type="match status" value="1"/>
</dbReference>
<dbReference type="InterPro" id="IPR057727">
    <property type="entry name" value="WCX_dom"/>
</dbReference>
<keyword evidence="3" id="KW-1185">Reference proteome</keyword>
<reference evidence="2 3" key="1">
    <citation type="submission" date="2019-01" db="EMBL/GenBank/DDBJ databases">
        <authorList>
            <person name="Chen W.-M."/>
        </authorList>
    </citation>
    <scope>NUCLEOTIDE SEQUENCE [LARGE SCALE GENOMIC DNA]</scope>
    <source>
        <strain evidence="2 3">FSY-15</strain>
    </source>
</reference>
<name>A0A437PS23_9BACT</name>
<evidence type="ECO:0000313" key="2">
    <source>
        <dbReference type="EMBL" id="RVU25064.1"/>
    </source>
</evidence>